<sequence>MSVATSTGNWNTESSVQPRRQIPTEVCENIIDTLYSLTVKGTTANIATLHNSSLVCRDWRVRAQKMLFFKVQLSDGASLHRFSAVLDIGQHLRDYVHEVLLTGHHLHTTASILTSFPAVFAGRLPNLWSVTVVHLISTQTHLYPRTPDPPKMKTLPYIPLHRSFPSLLSSFTCGALPFVAAVHHVWLLHRVYADPPEATQLEGSRLQLHSPEELPQGGGIDLSSCVELRNLHFQLKPCFLVDTRSTDLVKAMLTAWKPQHPSRLQISAYKYHQFTREGFADILRALGPIIDAWIPRPQAHSHLGNSRDIRHLNYRLVVRIHEQEGQKQWWRDCVTDASLLGGAVAAAAY</sequence>
<proteinExistence type="predicted"/>
<dbReference type="AlphaFoldDB" id="A0A5K1JYN9"/>
<name>A0A5K1JYN9_9APHY</name>
<dbReference type="EMBL" id="LR726633">
    <property type="protein sequence ID" value="VWO97953.1"/>
    <property type="molecule type" value="Genomic_DNA"/>
</dbReference>
<gene>
    <name evidence="1" type="primary">Q4WQJ0</name>
</gene>
<accession>A0A5K1JYN9</accession>
<organism evidence="1">
    <name type="scientific">Ganoderma boninense</name>
    <dbReference type="NCBI Taxonomy" id="34458"/>
    <lineage>
        <taxon>Eukaryota</taxon>
        <taxon>Fungi</taxon>
        <taxon>Dikarya</taxon>
        <taxon>Basidiomycota</taxon>
        <taxon>Agaricomycotina</taxon>
        <taxon>Agaricomycetes</taxon>
        <taxon>Polyporales</taxon>
        <taxon>Polyporaceae</taxon>
        <taxon>Ganoderma</taxon>
    </lineage>
</organism>
<reference evidence="1" key="1">
    <citation type="submission" date="2019-10" db="EMBL/GenBank/DDBJ databases">
        <authorList>
            <person name="Nor Muhammad N."/>
        </authorList>
    </citation>
    <scope>NUCLEOTIDE SEQUENCE</scope>
</reference>
<keyword evidence="1" id="KW-0560">Oxidoreductase</keyword>
<evidence type="ECO:0000313" key="1">
    <source>
        <dbReference type="EMBL" id="VWO97953.1"/>
    </source>
</evidence>
<dbReference type="GO" id="GO:0004791">
    <property type="term" value="F:thioredoxin-disulfide reductase (NADPH) activity"/>
    <property type="evidence" value="ECO:0007669"/>
    <property type="project" value="UniProtKB-EC"/>
</dbReference>
<dbReference type="EC" id="1.8.1.9" evidence="1"/>
<protein>
    <submittedName>
        <fullName evidence="1">Thioredoxin reductase (EC)</fullName>
        <ecNumber evidence="1">1.8.1.9</ecNumber>
    </submittedName>
</protein>